<dbReference type="AlphaFoldDB" id="A0A0A9A3E1"/>
<name>A0A0A9A3E1_ARUDO</name>
<dbReference type="EMBL" id="GBRH01256338">
    <property type="protein sequence ID" value="JAD41557.1"/>
    <property type="molecule type" value="Transcribed_RNA"/>
</dbReference>
<sequence>MIWVGVISQLGRAIVRVWFAIHGGFRGNWDLLWLVSTVDSFVKLPCFVHAEDRG</sequence>
<proteinExistence type="predicted"/>
<accession>A0A0A9A3E1</accession>
<reference evidence="1" key="2">
    <citation type="journal article" date="2015" name="Data Brief">
        <title>Shoot transcriptome of the giant reed, Arundo donax.</title>
        <authorList>
            <person name="Barrero R.A."/>
            <person name="Guerrero F.D."/>
            <person name="Moolhuijzen P."/>
            <person name="Goolsby J.A."/>
            <person name="Tidwell J."/>
            <person name="Bellgard S.E."/>
            <person name="Bellgard M.I."/>
        </authorList>
    </citation>
    <scope>NUCLEOTIDE SEQUENCE</scope>
    <source>
        <tissue evidence="1">Shoot tissue taken approximately 20 cm above the soil surface</tissue>
    </source>
</reference>
<protein>
    <submittedName>
        <fullName evidence="1">Uncharacterized protein</fullName>
    </submittedName>
</protein>
<reference evidence="1" key="1">
    <citation type="submission" date="2014-09" db="EMBL/GenBank/DDBJ databases">
        <authorList>
            <person name="Magalhaes I.L.F."/>
            <person name="Oliveira U."/>
            <person name="Santos F.R."/>
            <person name="Vidigal T.H.D.A."/>
            <person name="Brescovit A.D."/>
            <person name="Santos A.J."/>
        </authorList>
    </citation>
    <scope>NUCLEOTIDE SEQUENCE</scope>
    <source>
        <tissue evidence="1">Shoot tissue taken approximately 20 cm above the soil surface</tissue>
    </source>
</reference>
<organism evidence="1">
    <name type="scientific">Arundo donax</name>
    <name type="common">Giant reed</name>
    <name type="synonym">Donax arundinaceus</name>
    <dbReference type="NCBI Taxonomy" id="35708"/>
    <lineage>
        <taxon>Eukaryota</taxon>
        <taxon>Viridiplantae</taxon>
        <taxon>Streptophyta</taxon>
        <taxon>Embryophyta</taxon>
        <taxon>Tracheophyta</taxon>
        <taxon>Spermatophyta</taxon>
        <taxon>Magnoliopsida</taxon>
        <taxon>Liliopsida</taxon>
        <taxon>Poales</taxon>
        <taxon>Poaceae</taxon>
        <taxon>PACMAD clade</taxon>
        <taxon>Arundinoideae</taxon>
        <taxon>Arundineae</taxon>
        <taxon>Arundo</taxon>
    </lineage>
</organism>
<evidence type="ECO:0000313" key="1">
    <source>
        <dbReference type="EMBL" id="JAD41557.1"/>
    </source>
</evidence>